<accession>A0ABQ1KK69</accession>
<name>A0ABQ1KK69_9RHOB</name>
<feature type="transmembrane region" description="Helical" evidence="1">
    <location>
        <begin position="12"/>
        <end position="33"/>
    </location>
</feature>
<evidence type="ECO:0008006" key="4">
    <source>
        <dbReference type="Google" id="ProtNLM"/>
    </source>
</evidence>
<evidence type="ECO:0000256" key="1">
    <source>
        <dbReference type="SAM" id="Phobius"/>
    </source>
</evidence>
<proteinExistence type="predicted"/>
<organism evidence="2 3">
    <name type="scientific">Marivita lacus</name>
    <dbReference type="NCBI Taxonomy" id="1323742"/>
    <lineage>
        <taxon>Bacteria</taxon>
        <taxon>Pseudomonadati</taxon>
        <taxon>Pseudomonadota</taxon>
        <taxon>Alphaproteobacteria</taxon>
        <taxon>Rhodobacterales</taxon>
        <taxon>Roseobacteraceae</taxon>
        <taxon>Marivita</taxon>
    </lineage>
</organism>
<keyword evidence="1" id="KW-1133">Transmembrane helix</keyword>
<dbReference type="Proteomes" id="UP000645462">
    <property type="component" value="Unassembled WGS sequence"/>
</dbReference>
<feature type="transmembrane region" description="Helical" evidence="1">
    <location>
        <begin position="39"/>
        <end position="64"/>
    </location>
</feature>
<gene>
    <name evidence="2" type="ORF">GCM10011363_18240</name>
</gene>
<evidence type="ECO:0000313" key="2">
    <source>
        <dbReference type="EMBL" id="GGC01976.1"/>
    </source>
</evidence>
<protein>
    <recommendedName>
        <fullName evidence="4">CTP synthetase</fullName>
    </recommendedName>
</protein>
<reference evidence="3" key="1">
    <citation type="journal article" date="2019" name="Int. J. Syst. Evol. Microbiol.">
        <title>The Global Catalogue of Microorganisms (GCM) 10K type strain sequencing project: providing services to taxonomists for standard genome sequencing and annotation.</title>
        <authorList>
            <consortium name="The Broad Institute Genomics Platform"/>
            <consortium name="The Broad Institute Genome Sequencing Center for Infectious Disease"/>
            <person name="Wu L."/>
            <person name="Ma J."/>
        </authorList>
    </citation>
    <scope>NUCLEOTIDE SEQUENCE [LARGE SCALE GENOMIC DNA]</scope>
    <source>
        <strain evidence="3">CGMCC 1.12478</strain>
    </source>
</reference>
<dbReference type="EMBL" id="BMFC01000003">
    <property type="protein sequence ID" value="GGC01976.1"/>
    <property type="molecule type" value="Genomic_DNA"/>
</dbReference>
<keyword evidence="1" id="KW-0812">Transmembrane</keyword>
<sequence length="68" mass="6991">MPACAAEDAMPVAAILLTSVVTGIFCAMFAGIVDPVTDALAMWVVIGLAFASGFTGSLFAQLVLKRKT</sequence>
<keyword evidence="1" id="KW-0472">Membrane</keyword>
<keyword evidence="3" id="KW-1185">Reference proteome</keyword>
<comment type="caution">
    <text evidence="2">The sequence shown here is derived from an EMBL/GenBank/DDBJ whole genome shotgun (WGS) entry which is preliminary data.</text>
</comment>
<evidence type="ECO:0000313" key="3">
    <source>
        <dbReference type="Proteomes" id="UP000645462"/>
    </source>
</evidence>